<reference evidence="2 3" key="1">
    <citation type="submission" date="2018-11" db="EMBL/GenBank/DDBJ databases">
        <title>Draft genome sequence of Cellulomonas takizawaensis strain TKZ-21.</title>
        <authorList>
            <person name="Yamamura H."/>
            <person name="Hayashi T."/>
            <person name="Hamada M."/>
            <person name="Serisawa Y."/>
            <person name="Matsuyama K."/>
            <person name="Nakagawa Y."/>
            <person name="Otoguro M."/>
            <person name="Yanagida F."/>
            <person name="Hayakawa M."/>
        </authorList>
    </citation>
    <scope>NUCLEOTIDE SEQUENCE [LARGE SCALE GENOMIC DNA]</scope>
    <source>
        <strain evidence="2 3">TKZ-21</strain>
    </source>
</reference>
<accession>A0A401UZH1</accession>
<gene>
    <name evidence="2" type="ORF">CTKZ_16530</name>
</gene>
<protein>
    <submittedName>
        <fullName evidence="2">Uncharacterized protein</fullName>
    </submittedName>
</protein>
<keyword evidence="1" id="KW-1133">Transmembrane helix</keyword>
<dbReference type="RefSeq" id="WP_124342608.1">
    <property type="nucleotide sequence ID" value="NZ_BHYL01000120.1"/>
</dbReference>
<keyword evidence="1" id="KW-0812">Transmembrane</keyword>
<sequence length="60" mass="6658">MSTPTSRTEEERAAWWATLAPDALEDEIRVNLRAERRLVPIALVAGALTVVILLLRAFLA</sequence>
<evidence type="ECO:0000313" key="2">
    <source>
        <dbReference type="EMBL" id="GCD20091.1"/>
    </source>
</evidence>
<keyword evidence="1" id="KW-0472">Membrane</keyword>
<keyword evidence="3" id="KW-1185">Reference proteome</keyword>
<evidence type="ECO:0000313" key="3">
    <source>
        <dbReference type="Proteomes" id="UP000288246"/>
    </source>
</evidence>
<proteinExistence type="predicted"/>
<dbReference type="EMBL" id="BHYL01000120">
    <property type="protein sequence ID" value="GCD20091.1"/>
    <property type="molecule type" value="Genomic_DNA"/>
</dbReference>
<name>A0A401UZH1_9CELL</name>
<dbReference type="OrthoDB" id="4829345at2"/>
<feature type="transmembrane region" description="Helical" evidence="1">
    <location>
        <begin position="38"/>
        <end position="59"/>
    </location>
</feature>
<comment type="caution">
    <text evidence="2">The sequence shown here is derived from an EMBL/GenBank/DDBJ whole genome shotgun (WGS) entry which is preliminary data.</text>
</comment>
<evidence type="ECO:0000256" key="1">
    <source>
        <dbReference type="SAM" id="Phobius"/>
    </source>
</evidence>
<dbReference type="AlphaFoldDB" id="A0A401UZH1"/>
<organism evidence="2 3">
    <name type="scientific">Cellulomonas algicola</name>
    <dbReference type="NCBI Taxonomy" id="2071633"/>
    <lineage>
        <taxon>Bacteria</taxon>
        <taxon>Bacillati</taxon>
        <taxon>Actinomycetota</taxon>
        <taxon>Actinomycetes</taxon>
        <taxon>Micrococcales</taxon>
        <taxon>Cellulomonadaceae</taxon>
        <taxon>Cellulomonas</taxon>
    </lineage>
</organism>
<dbReference type="Proteomes" id="UP000288246">
    <property type="component" value="Unassembled WGS sequence"/>
</dbReference>